<dbReference type="CDD" id="cd17532">
    <property type="entry name" value="REC_LytTR_AlgR-like"/>
    <property type="match status" value="1"/>
</dbReference>
<dbReference type="SUPFAM" id="SSF52172">
    <property type="entry name" value="CheY-like"/>
    <property type="match status" value="1"/>
</dbReference>
<dbReference type="PATRIC" id="fig|1056511.3.peg.1281"/>
<evidence type="ECO:0000313" key="5">
    <source>
        <dbReference type="EMBL" id="ELR66754.1"/>
    </source>
</evidence>
<sequence length="246" mass="28597">MLKALIVEDEYLAKEELTYLIETYSNIKIVAAFEDGLDAFKYLQSNKVDIAFLDIQIPSIDGMLLARNIHQFAQKPHIVFTTAYKEFAVDAFELEAFDYILKPLNEQRVIGLLNKLEAAHQSQTSVGQETTRQETTRPKTVNLTKNNRIRITPVDEIYYAEACEKVTNVYTTDGVFIAPYSISELMERLPEERFFRSHRSYCVQLEKIKEIIPWMNSTYMLKMCDLDGEVPVSRSNIKRFRELMQL</sequence>
<protein>
    <submittedName>
        <fullName evidence="5">Putative response regulatory protein ypdB</fullName>
    </submittedName>
</protein>
<name>L8JGZ5_9GAMM</name>
<feature type="domain" description="HTH LytTR-type" evidence="4">
    <location>
        <begin position="141"/>
        <end position="246"/>
    </location>
</feature>
<keyword evidence="1" id="KW-0902">Two-component regulatory system</keyword>
<evidence type="ECO:0000256" key="1">
    <source>
        <dbReference type="ARBA" id="ARBA00023012"/>
    </source>
</evidence>
<proteinExistence type="predicted"/>
<dbReference type="PROSITE" id="PS50110">
    <property type="entry name" value="RESPONSE_REGULATORY"/>
    <property type="match status" value="1"/>
</dbReference>
<evidence type="ECO:0000259" key="3">
    <source>
        <dbReference type="PROSITE" id="PS50110"/>
    </source>
</evidence>
<dbReference type="Gene3D" id="3.40.50.2300">
    <property type="match status" value="1"/>
</dbReference>
<dbReference type="RefSeq" id="WP_007463692.1">
    <property type="nucleotide sequence ID" value="NZ_AMZO01000006.1"/>
</dbReference>
<dbReference type="InterPro" id="IPR046947">
    <property type="entry name" value="LytR-like"/>
</dbReference>
<dbReference type="EMBL" id="AMZO01000006">
    <property type="protein sequence ID" value="ELR66754.1"/>
    <property type="molecule type" value="Genomic_DNA"/>
</dbReference>
<evidence type="ECO:0000313" key="6">
    <source>
        <dbReference type="Proteomes" id="UP000011134"/>
    </source>
</evidence>
<dbReference type="Pfam" id="PF04397">
    <property type="entry name" value="LytTR"/>
    <property type="match status" value="1"/>
</dbReference>
<dbReference type="AlphaFoldDB" id="L8JGZ5"/>
<dbReference type="GO" id="GO:0000156">
    <property type="term" value="F:phosphorelay response regulator activity"/>
    <property type="evidence" value="ECO:0007669"/>
    <property type="project" value="InterPro"/>
</dbReference>
<dbReference type="PANTHER" id="PTHR37299">
    <property type="entry name" value="TRANSCRIPTIONAL REGULATOR-RELATED"/>
    <property type="match status" value="1"/>
</dbReference>
<gene>
    <name evidence="5" type="ORF">C942_04452</name>
</gene>
<dbReference type="Pfam" id="PF00072">
    <property type="entry name" value="Response_reg"/>
    <property type="match status" value="1"/>
</dbReference>
<accession>L8JGZ5</accession>
<organism evidence="5 6">
    <name type="scientific">Photobacterium marinum</name>
    <dbReference type="NCBI Taxonomy" id="1056511"/>
    <lineage>
        <taxon>Bacteria</taxon>
        <taxon>Pseudomonadati</taxon>
        <taxon>Pseudomonadota</taxon>
        <taxon>Gammaproteobacteria</taxon>
        <taxon>Vibrionales</taxon>
        <taxon>Vibrionaceae</taxon>
        <taxon>Photobacterium</taxon>
    </lineage>
</organism>
<dbReference type="SMART" id="SM00448">
    <property type="entry name" value="REC"/>
    <property type="match status" value="1"/>
</dbReference>
<dbReference type="InterPro" id="IPR007492">
    <property type="entry name" value="LytTR_DNA-bd_dom"/>
</dbReference>
<dbReference type="PROSITE" id="PS50930">
    <property type="entry name" value="HTH_LYTTR"/>
    <property type="match status" value="1"/>
</dbReference>
<keyword evidence="6" id="KW-1185">Reference proteome</keyword>
<dbReference type="SMART" id="SM00850">
    <property type="entry name" value="LytTR"/>
    <property type="match status" value="1"/>
</dbReference>
<dbReference type="Proteomes" id="UP000011134">
    <property type="component" value="Unassembled WGS sequence"/>
</dbReference>
<dbReference type="Gene3D" id="2.40.50.40">
    <property type="match status" value="1"/>
</dbReference>
<evidence type="ECO:0000259" key="4">
    <source>
        <dbReference type="PROSITE" id="PS50930"/>
    </source>
</evidence>
<dbReference type="OrthoDB" id="236568at2"/>
<dbReference type="PANTHER" id="PTHR37299:SF1">
    <property type="entry name" value="STAGE 0 SPORULATION PROTEIN A HOMOLOG"/>
    <property type="match status" value="1"/>
</dbReference>
<evidence type="ECO:0000256" key="2">
    <source>
        <dbReference type="PROSITE-ProRule" id="PRU00169"/>
    </source>
</evidence>
<feature type="domain" description="Response regulatory" evidence="3">
    <location>
        <begin position="3"/>
        <end position="117"/>
    </location>
</feature>
<dbReference type="InterPro" id="IPR001789">
    <property type="entry name" value="Sig_transdc_resp-reg_receiver"/>
</dbReference>
<feature type="modified residue" description="4-aspartylphosphate" evidence="2">
    <location>
        <position position="54"/>
    </location>
</feature>
<dbReference type="Gene3D" id="2.20.25.10">
    <property type="match status" value="1"/>
</dbReference>
<dbReference type="InterPro" id="IPR011006">
    <property type="entry name" value="CheY-like_superfamily"/>
</dbReference>
<comment type="caution">
    <text evidence="5">The sequence shown here is derived from an EMBL/GenBank/DDBJ whole genome shotgun (WGS) entry which is preliminary data.</text>
</comment>
<dbReference type="GO" id="GO:0003677">
    <property type="term" value="F:DNA binding"/>
    <property type="evidence" value="ECO:0007669"/>
    <property type="project" value="InterPro"/>
</dbReference>
<reference evidence="5 6" key="1">
    <citation type="submission" date="2012-12" db="EMBL/GenBank/DDBJ databases">
        <title>Genome Assembly of Photobacterium sp. AK15.</title>
        <authorList>
            <person name="Khatri I."/>
            <person name="Vaidya B."/>
            <person name="Srinivas T.N.R."/>
            <person name="Subramanian S."/>
            <person name="Pinnaka A."/>
        </authorList>
    </citation>
    <scope>NUCLEOTIDE SEQUENCE [LARGE SCALE GENOMIC DNA]</scope>
    <source>
        <strain evidence="5 6">AK15</strain>
    </source>
</reference>
<keyword evidence="2" id="KW-0597">Phosphoprotein</keyword>